<feature type="transmembrane region" description="Helical" evidence="9">
    <location>
        <begin position="59"/>
        <end position="77"/>
    </location>
</feature>
<dbReference type="InterPro" id="IPR036640">
    <property type="entry name" value="ABC1_TM_sf"/>
</dbReference>
<dbReference type="AlphaFoldDB" id="A0A6M0JSG6"/>
<dbReference type="PROSITE" id="PS50929">
    <property type="entry name" value="ABC_TM1F"/>
    <property type="match status" value="1"/>
</dbReference>
<keyword evidence="5" id="KW-0547">Nucleotide-binding</keyword>
<sequence length="599" mass="65237">MSVTAWLKSQRPLAGKALAHSIWLSTANGLFAIAQAWLLAVVLNGVIFAQAGLAAVRPWLWGLLGVFLVRALIVWLAERAAFQAAANVRVALRDRVYRHLQTLGPSYLAGQRSGAIAETLTKGIDDLEGYYARFVPAMTLVMILPLAILTAVIPTDWLAGLVLLVTAPMIPLFMIIIGSGAEARNQRQWKQLARMSAHFLDVIQGLTTLKLFGASRREVDVIARVSDDYRASTMQVLRIAFLSSAVLEFFASVGIALVAVFIGFRLYDLAVPVPSWISVPDIGYLQGLFVLMLAPEFYAPLRNLGTQYHAKMGAVAAAERLIEFLGTEPRQRLTGTQQLADARPLGVRFDAVHFSYEEGREALRGLTFEIPPGQRIALVGTSGAGKTTVVSLLLGFLSPTEGRILVGEQALADIDLEDWRRHLAWVPQQPRLFQGTIADNIKLGAQDADLEAVREAARRARADQFIEALAAGYDSLVGERGAGLSGGQIQRIALARAFLRDAPLVILDEATANLDPESERLVQEGIDELARDRTLLVVAHRLATVRGADRILVLDRGRIVEQGAHQELASTRGLYARMIAAYGGSEDESTSAIDTGERR</sequence>
<dbReference type="RefSeq" id="WP_164450511.1">
    <property type="nucleotide sequence ID" value="NZ_JAAIJQ010000002.1"/>
</dbReference>
<keyword evidence="7 9" id="KW-1133">Transmembrane helix</keyword>
<dbReference type="Proteomes" id="UP000483379">
    <property type="component" value="Unassembled WGS sequence"/>
</dbReference>
<keyword evidence="8 9" id="KW-0472">Membrane</keyword>
<dbReference type="NCBIfam" id="TIGR02857">
    <property type="entry name" value="CydD"/>
    <property type="match status" value="1"/>
</dbReference>
<feature type="transmembrane region" description="Helical" evidence="9">
    <location>
        <begin position="239"/>
        <end position="262"/>
    </location>
</feature>
<reference evidence="12 13" key="1">
    <citation type="submission" date="2020-02" db="EMBL/GenBank/DDBJ databases">
        <title>Genome sequences of Thiorhodococcus mannitoliphagus and Thiorhodococcus minor, purple sulfur photosynthetic bacteria in the gammaproteobacterial family, Chromatiaceae.</title>
        <authorList>
            <person name="Aviles F.A."/>
            <person name="Meyer T.E."/>
            <person name="Kyndt J.A."/>
        </authorList>
    </citation>
    <scope>NUCLEOTIDE SEQUENCE [LARGE SCALE GENOMIC DNA]</scope>
    <source>
        <strain evidence="12 13">DSM 11518</strain>
    </source>
</reference>
<dbReference type="GO" id="GO:0042883">
    <property type="term" value="P:cysteine transport"/>
    <property type="evidence" value="ECO:0007669"/>
    <property type="project" value="InterPro"/>
</dbReference>
<dbReference type="InterPro" id="IPR014216">
    <property type="entry name" value="ABC_transptr_CydD"/>
</dbReference>
<dbReference type="InterPro" id="IPR017871">
    <property type="entry name" value="ABC_transporter-like_CS"/>
</dbReference>
<dbReference type="InterPro" id="IPR027417">
    <property type="entry name" value="P-loop_NTPase"/>
</dbReference>
<evidence type="ECO:0000256" key="5">
    <source>
        <dbReference type="ARBA" id="ARBA00022741"/>
    </source>
</evidence>
<dbReference type="InterPro" id="IPR003593">
    <property type="entry name" value="AAA+_ATPase"/>
</dbReference>
<dbReference type="InterPro" id="IPR039421">
    <property type="entry name" value="Type_1_exporter"/>
</dbReference>
<dbReference type="Pfam" id="PF00005">
    <property type="entry name" value="ABC_tran"/>
    <property type="match status" value="1"/>
</dbReference>
<evidence type="ECO:0000256" key="6">
    <source>
        <dbReference type="ARBA" id="ARBA00022840"/>
    </source>
</evidence>
<evidence type="ECO:0000256" key="8">
    <source>
        <dbReference type="ARBA" id="ARBA00023136"/>
    </source>
</evidence>
<dbReference type="InterPro" id="IPR003439">
    <property type="entry name" value="ABC_transporter-like_ATP-bd"/>
</dbReference>
<feature type="transmembrane region" description="Helical" evidence="9">
    <location>
        <begin position="130"/>
        <end position="153"/>
    </location>
</feature>
<keyword evidence="13" id="KW-1185">Reference proteome</keyword>
<dbReference type="GO" id="GO:0005524">
    <property type="term" value="F:ATP binding"/>
    <property type="evidence" value="ECO:0007669"/>
    <property type="project" value="UniProtKB-KW"/>
</dbReference>
<organism evidence="12 13">
    <name type="scientific">Thiorhodococcus minor</name>
    <dbReference type="NCBI Taxonomy" id="57489"/>
    <lineage>
        <taxon>Bacteria</taxon>
        <taxon>Pseudomonadati</taxon>
        <taxon>Pseudomonadota</taxon>
        <taxon>Gammaproteobacteria</taxon>
        <taxon>Chromatiales</taxon>
        <taxon>Chromatiaceae</taxon>
        <taxon>Thiorhodococcus</taxon>
    </lineage>
</organism>
<evidence type="ECO:0000259" key="10">
    <source>
        <dbReference type="PROSITE" id="PS50893"/>
    </source>
</evidence>
<proteinExistence type="predicted"/>
<feature type="transmembrane region" description="Helical" evidence="9">
    <location>
        <begin position="21"/>
        <end position="47"/>
    </location>
</feature>
<keyword evidence="3" id="KW-1003">Cell membrane</keyword>
<dbReference type="SUPFAM" id="SSF52540">
    <property type="entry name" value="P-loop containing nucleoside triphosphate hydrolases"/>
    <property type="match status" value="1"/>
</dbReference>
<accession>A0A6M0JSG6</accession>
<dbReference type="PANTHER" id="PTHR24221">
    <property type="entry name" value="ATP-BINDING CASSETTE SUB-FAMILY B"/>
    <property type="match status" value="1"/>
</dbReference>
<dbReference type="PROSITE" id="PS50893">
    <property type="entry name" value="ABC_TRANSPORTER_2"/>
    <property type="match status" value="1"/>
</dbReference>
<dbReference type="Pfam" id="PF00664">
    <property type="entry name" value="ABC_membrane"/>
    <property type="match status" value="1"/>
</dbReference>
<dbReference type="PROSITE" id="PS00211">
    <property type="entry name" value="ABC_TRANSPORTER_1"/>
    <property type="match status" value="1"/>
</dbReference>
<comment type="subcellular location">
    <subcellularLocation>
        <location evidence="1">Cell membrane</location>
        <topology evidence="1">Multi-pass membrane protein</topology>
    </subcellularLocation>
</comment>
<evidence type="ECO:0000256" key="9">
    <source>
        <dbReference type="SAM" id="Phobius"/>
    </source>
</evidence>
<feature type="domain" description="ABC transporter" evidence="10">
    <location>
        <begin position="347"/>
        <end position="581"/>
    </location>
</feature>
<dbReference type="SUPFAM" id="SSF90123">
    <property type="entry name" value="ABC transporter transmembrane region"/>
    <property type="match status" value="1"/>
</dbReference>
<keyword evidence="2" id="KW-0813">Transport</keyword>
<evidence type="ECO:0000256" key="7">
    <source>
        <dbReference type="ARBA" id="ARBA00022989"/>
    </source>
</evidence>
<dbReference type="GO" id="GO:0005886">
    <property type="term" value="C:plasma membrane"/>
    <property type="evidence" value="ECO:0007669"/>
    <property type="project" value="UniProtKB-SubCell"/>
</dbReference>
<evidence type="ECO:0000256" key="2">
    <source>
        <dbReference type="ARBA" id="ARBA00022448"/>
    </source>
</evidence>
<feature type="transmembrane region" description="Helical" evidence="9">
    <location>
        <begin position="159"/>
        <end position="181"/>
    </location>
</feature>
<evidence type="ECO:0000256" key="4">
    <source>
        <dbReference type="ARBA" id="ARBA00022692"/>
    </source>
</evidence>
<evidence type="ECO:0000313" key="12">
    <source>
        <dbReference type="EMBL" id="NEV60466.1"/>
    </source>
</evidence>
<gene>
    <name evidence="12" type="primary">cydD</name>
    <name evidence="12" type="ORF">G3446_00930</name>
</gene>
<dbReference type="PANTHER" id="PTHR24221:SF590">
    <property type="entry name" value="COMPONENT LINKED WITH THE ASSEMBLY OF CYTOCHROME' TRANSPORT TRANSMEMBRANE ATP-BINDING PROTEIN ABC TRANSPORTER CYDD-RELATED"/>
    <property type="match status" value="1"/>
</dbReference>
<evidence type="ECO:0000313" key="13">
    <source>
        <dbReference type="Proteomes" id="UP000483379"/>
    </source>
</evidence>
<dbReference type="SMART" id="SM00382">
    <property type="entry name" value="AAA"/>
    <property type="match status" value="1"/>
</dbReference>
<keyword evidence="6" id="KW-0067">ATP-binding</keyword>
<evidence type="ECO:0000256" key="3">
    <source>
        <dbReference type="ARBA" id="ARBA00022475"/>
    </source>
</evidence>
<feature type="domain" description="ABC transmembrane type-1" evidence="11">
    <location>
        <begin position="24"/>
        <end position="313"/>
    </location>
</feature>
<dbReference type="InterPro" id="IPR011527">
    <property type="entry name" value="ABC1_TM_dom"/>
</dbReference>
<dbReference type="CDD" id="cd18584">
    <property type="entry name" value="ABC_6TM_AarD_CydD"/>
    <property type="match status" value="1"/>
</dbReference>
<dbReference type="Gene3D" id="3.40.50.300">
    <property type="entry name" value="P-loop containing nucleotide triphosphate hydrolases"/>
    <property type="match status" value="1"/>
</dbReference>
<dbReference type="EMBL" id="JAAIJQ010000002">
    <property type="protein sequence ID" value="NEV60466.1"/>
    <property type="molecule type" value="Genomic_DNA"/>
</dbReference>
<name>A0A6M0JSG6_9GAMM</name>
<comment type="caution">
    <text evidence="12">The sequence shown here is derived from an EMBL/GenBank/DDBJ whole genome shotgun (WGS) entry which is preliminary data.</text>
</comment>
<evidence type="ECO:0000256" key="1">
    <source>
        <dbReference type="ARBA" id="ARBA00004651"/>
    </source>
</evidence>
<dbReference type="FunFam" id="3.40.50.300:FF:000221">
    <property type="entry name" value="Multidrug ABC transporter ATP-binding protein"/>
    <property type="match status" value="1"/>
</dbReference>
<keyword evidence="4 9" id="KW-0812">Transmembrane</keyword>
<dbReference type="GO" id="GO:0140359">
    <property type="term" value="F:ABC-type transporter activity"/>
    <property type="evidence" value="ECO:0007669"/>
    <property type="project" value="InterPro"/>
</dbReference>
<protein>
    <submittedName>
        <fullName evidence="12">Thiol reductant ABC exporter subunit CydD</fullName>
    </submittedName>
</protein>
<evidence type="ECO:0000259" key="11">
    <source>
        <dbReference type="PROSITE" id="PS50929"/>
    </source>
</evidence>
<dbReference type="GO" id="GO:0016887">
    <property type="term" value="F:ATP hydrolysis activity"/>
    <property type="evidence" value="ECO:0007669"/>
    <property type="project" value="InterPro"/>
</dbReference>
<dbReference type="Gene3D" id="1.20.1560.10">
    <property type="entry name" value="ABC transporter type 1, transmembrane domain"/>
    <property type="match status" value="1"/>
</dbReference>